<accession>A0A2W5WBM2</accession>
<comment type="caution">
    <text evidence="1">The sequence shown here is derived from an EMBL/GenBank/DDBJ whole genome shotgun (WGS) entry which is preliminary data.</text>
</comment>
<dbReference type="AlphaFoldDB" id="A0A2W5WBM2"/>
<proteinExistence type="predicted"/>
<name>A0A2W5WBM2_9CAUL</name>
<reference evidence="1 2" key="1">
    <citation type="submission" date="2017-08" db="EMBL/GenBank/DDBJ databases">
        <title>Infants hospitalized years apart are colonized by the same room-sourced microbial strains.</title>
        <authorList>
            <person name="Brooks B."/>
            <person name="Olm M.R."/>
            <person name="Firek B.A."/>
            <person name="Baker R."/>
            <person name="Thomas B.C."/>
            <person name="Morowitz M.J."/>
            <person name="Banfield J.F."/>
        </authorList>
    </citation>
    <scope>NUCLEOTIDE SEQUENCE [LARGE SCALE GENOMIC DNA]</scope>
    <source>
        <strain evidence="1">S2_003_000_R2_4</strain>
    </source>
</reference>
<protein>
    <recommendedName>
        <fullName evidence="3">FG-GAP repeat protein</fullName>
    </recommendedName>
</protein>
<gene>
    <name evidence="1" type="ORF">DI526_21110</name>
</gene>
<dbReference type="EMBL" id="QFQZ01000105">
    <property type="protein sequence ID" value="PZR30958.1"/>
    <property type="molecule type" value="Genomic_DNA"/>
</dbReference>
<dbReference type="Proteomes" id="UP000249393">
    <property type="component" value="Unassembled WGS sequence"/>
</dbReference>
<organism evidence="1 2">
    <name type="scientific">Caulobacter segnis</name>
    <dbReference type="NCBI Taxonomy" id="88688"/>
    <lineage>
        <taxon>Bacteria</taxon>
        <taxon>Pseudomonadati</taxon>
        <taxon>Pseudomonadota</taxon>
        <taxon>Alphaproteobacteria</taxon>
        <taxon>Caulobacterales</taxon>
        <taxon>Caulobacteraceae</taxon>
        <taxon>Caulobacter</taxon>
    </lineage>
</organism>
<evidence type="ECO:0000313" key="1">
    <source>
        <dbReference type="EMBL" id="PZR30958.1"/>
    </source>
</evidence>
<sequence>MVLLVSAILPGPISGDFDHDGKTDTARLTRGDNGAYVLEIARGAAPKAPVRMDLGRYAPDYMVPAKNGGVVATSCGKGEGAKTEPCPRKSVQVTRGDLLVGTAEASESVFIWDGQTFRRDWLSD</sequence>
<evidence type="ECO:0000313" key="2">
    <source>
        <dbReference type="Proteomes" id="UP000249393"/>
    </source>
</evidence>
<evidence type="ECO:0008006" key="3">
    <source>
        <dbReference type="Google" id="ProtNLM"/>
    </source>
</evidence>